<feature type="signal peptide" evidence="2">
    <location>
        <begin position="1"/>
        <end position="23"/>
    </location>
</feature>
<name>A0A1Q8S5A7_9PEZI</name>
<protein>
    <recommendedName>
        <fullName evidence="5">Cyclin-like F-box</fullName>
    </recommendedName>
</protein>
<dbReference type="AlphaFoldDB" id="A0A1Q8S5A7"/>
<feature type="compositionally biased region" description="Polar residues" evidence="1">
    <location>
        <begin position="51"/>
        <end position="62"/>
    </location>
</feature>
<reference evidence="3 4" key="1">
    <citation type="submission" date="2016-11" db="EMBL/GenBank/DDBJ databases">
        <title>Draft Genome Assembly of Colletotrichum chlorophyti a pathogen of herbaceous plants.</title>
        <authorList>
            <person name="Gan P."/>
            <person name="Narusaka M."/>
            <person name="Tsushima A."/>
            <person name="Narusaka Y."/>
            <person name="Takano Y."/>
            <person name="Shirasu K."/>
        </authorList>
    </citation>
    <scope>NUCLEOTIDE SEQUENCE [LARGE SCALE GENOMIC DNA]</scope>
    <source>
        <strain evidence="3 4">NTL11</strain>
    </source>
</reference>
<evidence type="ECO:0000313" key="4">
    <source>
        <dbReference type="Proteomes" id="UP000186583"/>
    </source>
</evidence>
<keyword evidence="4" id="KW-1185">Reference proteome</keyword>
<dbReference type="EMBL" id="MPGH01000017">
    <property type="protein sequence ID" value="OLN96556.1"/>
    <property type="molecule type" value="Genomic_DNA"/>
</dbReference>
<organism evidence="3 4">
    <name type="scientific">Colletotrichum chlorophyti</name>
    <dbReference type="NCBI Taxonomy" id="708187"/>
    <lineage>
        <taxon>Eukaryota</taxon>
        <taxon>Fungi</taxon>
        <taxon>Dikarya</taxon>
        <taxon>Ascomycota</taxon>
        <taxon>Pezizomycotina</taxon>
        <taxon>Sordariomycetes</taxon>
        <taxon>Hypocreomycetidae</taxon>
        <taxon>Glomerellales</taxon>
        <taxon>Glomerellaceae</taxon>
        <taxon>Colletotrichum</taxon>
    </lineage>
</organism>
<proteinExistence type="predicted"/>
<evidence type="ECO:0000256" key="1">
    <source>
        <dbReference type="SAM" id="MobiDB-lite"/>
    </source>
</evidence>
<accession>A0A1Q8S5A7</accession>
<evidence type="ECO:0000256" key="2">
    <source>
        <dbReference type="SAM" id="SignalP"/>
    </source>
</evidence>
<dbReference type="OrthoDB" id="4540290at2759"/>
<keyword evidence="2" id="KW-0732">Signal</keyword>
<evidence type="ECO:0000313" key="3">
    <source>
        <dbReference type="EMBL" id="OLN96556.1"/>
    </source>
</evidence>
<evidence type="ECO:0008006" key="5">
    <source>
        <dbReference type="Google" id="ProtNLM"/>
    </source>
</evidence>
<feature type="chain" id="PRO_5013180967" description="Cyclin-like F-box" evidence="2">
    <location>
        <begin position="24"/>
        <end position="368"/>
    </location>
</feature>
<feature type="compositionally biased region" description="Gly residues" evidence="1">
    <location>
        <begin position="34"/>
        <end position="48"/>
    </location>
</feature>
<sequence length="368" mass="37909">MLTVRFPVAALAIVLSLLSIVSGAPQPQNRKGSGNRGGGGGGGNGNGNGRQTAQQKAAQVPQGITQATDGSMILDMTANVNSSRLQALTELHSGLDLRFKISGPADQFTAASGVPGAAAQAGAQGTLGLNVLLHGDGGQSFFDMPNQGVQQNLAGVAVLAPDPNLFWGGGQGLRRTNGVEHSQAVNDLIQKTLPQMMAFNQSNVFFTGVSGGSLMLSGFFMPAHMQNFAGNGVLLNCGGLEPQVAVQDPQAIANTRIHFQSTRQELSSLQRAIPASIKAYEQIATGAGLSADQVNAKQTVNNSPNGGHCAFDERGFVSGIQLVANNYATIMQGGNGEVQGIGNVLTGVTGNENLQFTGSSRVRRGMIG</sequence>
<dbReference type="Proteomes" id="UP000186583">
    <property type="component" value="Unassembled WGS sequence"/>
</dbReference>
<comment type="caution">
    <text evidence="3">The sequence shown here is derived from an EMBL/GenBank/DDBJ whole genome shotgun (WGS) entry which is preliminary data.</text>
</comment>
<feature type="region of interest" description="Disordered" evidence="1">
    <location>
        <begin position="24"/>
        <end position="62"/>
    </location>
</feature>
<gene>
    <name evidence="3" type="ORF">CCHL11_00650</name>
</gene>